<organism evidence="1 2">
    <name type="scientific">Acidithiobacillus thiooxidans ATCC 19377</name>
    <dbReference type="NCBI Taxonomy" id="637390"/>
    <lineage>
        <taxon>Bacteria</taxon>
        <taxon>Pseudomonadati</taxon>
        <taxon>Pseudomonadota</taxon>
        <taxon>Acidithiobacillia</taxon>
        <taxon>Acidithiobacillales</taxon>
        <taxon>Acidithiobacillaceae</taxon>
        <taxon>Acidithiobacillus</taxon>
    </lineage>
</organism>
<gene>
    <name evidence="1" type="ORF">GCD22_01664</name>
</gene>
<evidence type="ECO:0000313" key="1">
    <source>
        <dbReference type="EMBL" id="QFX95962.1"/>
    </source>
</evidence>
<proteinExistence type="predicted"/>
<reference evidence="1 2" key="1">
    <citation type="submission" date="2019-10" db="EMBL/GenBank/DDBJ databases">
        <authorList>
            <person name="Wang R."/>
        </authorList>
    </citation>
    <scope>NUCLEOTIDE SEQUENCE [LARGE SCALE GENOMIC DNA]</scope>
    <source>
        <strain evidence="1 2">ATCC 19377</strain>
    </source>
</reference>
<dbReference type="EMBL" id="CP045571">
    <property type="protein sequence ID" value="QFX95962.1"/>
    <property type="molecule type" value="Genomic_DNA"/>
</dbReference>
<dbReference type="KEGG" id="atx:GCD22_01664"/>
<dbReference type="Proteomes" id="UP000363590">
    <property type="component" value="Chromosome"/>
</dbReference>
<name>A0A5P9XPX8_ACITH</name>
<accession>A0A5P9XPX8</accession>
<protein>
    <submittedName>
        <fullName evidence="1">Uncharacterized protein</fullName>
    </submittedName>
</protein>
<evidence type="ECO:0000313" key="2">
    <source>
        <dbReference type="Proteomes" id="UP000363590"/>
    </source>
</evidence>
<sequence length="152" mass="17078">MLDPGFSSGGERYHLGVRLLNGLISQQWYPWQQGIYLSAGIFLNGNRLSLQPSSANGGHYTLATPAKVTFRPISPYLGVGYSQRFSRHSHWSFNVSAGAAYQGSPTIRVTHGIGPHPQWEQHAYASEVSNLRQSLGGFRWYPVVEINVRYRW</sequence>
<dbReference type="AlphaFoldDB" id="A0A5P9XPX8"/>
<dbReference type="Gene3D" id="2.40.160.170">
    <property type="match status" value="1"/>
</dbReference>